<gene>
    <name evidence="2" type="ORF">LIP_1232</name>
</gene>
<dbReference type="InterPro" id="IPR009057">
    <property type="entry name" value="Homeodomain-like_sf"/>
</dbReference>
<feature type="region of interest" description="Disordered" evidence="1">
    <location>
        <begin position="1"/>
        <end position="24"/>
    </location>
</feature>
<dbReference type="Pfam" id="PF13565">
    <property type="entry name" value="HTH_32"/>
    <property type="match status" value="1"/>
</dbReference>
<protein>
    <submittedName>
        <fullName evidence="2">Integrase</fullName>
    </submittedName>
</protein>
<reference evidence="3" key="1">
    <citation type="submission" date="2015-07" db="EMBL/GenBank/DDBJ databases">
        <title>Complete genome sequence and phylogenetic analysis of Limnochorda pilosa.</title>
        <authorList>
            <person name="Watanabe M."/>
            <person name="Kojima H."/>
            <person name="Fukui M."/>
        </authorList>
    </citation>
    <scope>NUCLEOTIDE SEQUENCE [LARGE SCALE GENOMIC DNA]</scope>
    <source>
        <strain evidence="3">HC45</strain>
    </source>
</reference>
<accession>A0A0K2SJR5</accession>
<dbReference type="AlphaFoldDB" id="A0A0K2SJR5"/>
<evidence type="ECO:0000256" key="1">
    <source>
        <dbReference type="SAM" id="MobiDB-lite"/>
    </source>
</evidence>
<dbReference type="KEGG" id="lpil:LIP_1232"/>
<dbReference type="EMBL" id="AP014924">
    <property type="protein sequence ID" value="BAS27089.1"/>
    <property type="molecule type" value="Genomic_DNA"/>
</dbReference>
<dbReference type="Proteomes" id="UP000065807">
    <property type="component" value="Chromosome"/>
</dbReference>
<dbReference type="SUPFAM" id="SSF46689">
    <property type="entry name" value="Homeodomain-like"/>
    <property type="match status" value="1"/>
</dbReference>
<dbReference type="STRING" id="1555112.LIP_1232"/>
<proteinExistence type="predicted"/>
<feature type="compositionally biased region" description="Basic and acidic residues" evidence="1">
    <location>
        <begin position="8"/>
        <end position="24"/>
    </location>
</feature>
<keyword evidence="3" id="KW-1185">Reference proteome</keyword>
<reference evidence="3" key="2">
    <citation type="journal article" date="2016" name="Int. J. Syst. Evol. Microbiol.">
        <title>Complete genome sequence and cell structure of Limnochorda pilosa, a Gram-negative spore-former within the phylum Firmicutes.</title>
        <authorList>
            <person name="Watanabe M."/>
            <person name="Kojima H."/>
            <person name="Fukui M."/>
        </authorList>
    </citation>
    <scope>NUCLEOTIDE SEQUENCE [LARGE SCALE GENOMIC DNA]</scope>
    <source>
        <strain evidence="3">HC45</strain>
    </source>
</reference>
<organism evidence="2 3">
    <name type="scientific">Limnochorda pilosa</name>
    <dbReference type="NCBI Taxonomy" id="1555112"/>
    <lineage>
        <taxon>Bacteria</taxon>
        <taxon>Bacillati</taxon>
        <taxon>Bacillota</taxon>
        <taxon>Limnochordia</taxon>
        <taxon>Limnochordales</taxon>
        <taxon>Limnochordaceae</taxon>
        <taxon>Limnochorda</taxon>
    </lineage>
</organism>
<feature type="region of interest" description="Disordered" evidence="1">
    <location>
        <begin position="257"/>
        <end position="292"/>
    </location>
</feature>
<name>A0A0K2SJR5_LIMPI</name>
<evidence type="ECO:0000313" key="3">
    <source>
        <dbReference type="Proteomes" id="UP000065807"/>
    </source>
</evidence>
<sequence length="292" mass="33500">MGMSHALKGREVHKPRPEATRDRSEGEALFRYRMIAPLIDPLATEQEKTRWRREVTGREHMLPDGSRRKVSGRSLLRWVQAYRIGGFDGLKRLPRQDQGVSRVLSSEVKEFLRSLKEEEPQRSIPQIIRLLETAGKVEPGSLSPKTVWRYLASLGLSQQHRPPSQEQYRRFEAARSGDLWQGDASHGLLLPDPEDPQRVRRTYLLAFLDDRAQRAPGFIPHAEFFWAEDLYALELCFQRAILRGGLPHRVYVDRAQRAPDDLSGRGLHPGLRRAGDPPPLGQDRPSRREGED</sequence>
<evidence type="ECO:0000313" key="2">
    <source>
        <dbReference type="EMBL" id="BAS27089.1"/>
    </source>
</evidence>